<keyword evidence="6" id="KW-0809">Transit peptide</keyword>
<dbReference type="InterPro" id="IPR028564">
    <property type="entry name" value="MT_TRM10-typ"/>
</dbReference>
<dbReference type="PANTHER" id="PTHR13563">
    <property type="entry name" value="TRNA (GUANINE-9-) METHYLTRANSFERASE"/>
    <property type="match status" value="1"/>
</dbReference>
<dbReference type="InterPro" id="IPR007356">
    <property type="entry name" value="tRNA_m1G_MeTrfase_euk"/>
</dbReference>
<protein>
    <recommendedName>
        <fullName evidence="9">RNA (guanine-9-)-methyltransferase domain-containing protein 1</fullName>
    </recommendedName>
</protein>
<evidence type="ECO:0000256" key="8">
    <source>
        <dbReference type="ARBA" id="ARBA00023128"/>
    </source>
</evidence>
<dbReference type="GO" id="GO:0000049">
    <property type="term" value="F:tRNA binding"/>
    <property type="evidence" value="ECO:0007669"/>
    <property type="project" value="TreeGrafter"/>
</dbReference>
<keyword evidence="2" id="KW-0489">Methyltransferase</keyword>
<evidence type="ECO:0000256" key="2">
    <source>
        <dbReference type="ARBA" id="ARBA00022603"/>
    </source>
</evidence>
<dbReference type="Gene3D" id="3.40.1280.30">
    <property type="match status" value="1"/>
</dbReference>
<dbReference type="EMBL" id="JACEFF010000928">
    <property type="protein sequence ID" value="KAH9628157.1"/>
    <property type="molecule type" value="Genomic_DNA"/>
</dbReference>
<dbReference type="PANTHER" id="PTHR13563:SF5">
    <property type="entry name" value="TRNA METHYLTRANSFERASE 10 HOMOLOG C"/>
    <property type="match status" value="1"/>
</dbReference>
<dbReference type="InterPro" id="IPR025812">
    <property type="entry name" value="Trm10_C_MTase_dom"/>
</dbReference>
<evidence type="ECO:0000256" key="7">
    <source>
        <dbReference type="ARBA" id="ARBA00023054"/>
    </source>
</evidence>
<evidence type="ECO:0000256" key="3">
    <source>
        <dbReference type="ARBA" id="ARBA00022679"/>
    </source>
</evidence>
<dbReference type="GO" id="GO:0070131">
    <property type="term" value="P:positive regulation of mitochondrial translation"/>
    <property type="evidence" value="ECO:0007669"/>
    <property type="project" value="TreeGrafter"/>
</dbReference>
<dbReference type="GO" id="GO:0005739">
    <property type="term" value="C:mitochondrion"/>
    <property type="evidence" value="ECO:0007669"/>
    <property type="project" value="UniProtKB-SubCell"/>
</dbReference>
<evidence type="ECO:0000313" key="12">
    <source>
        <dbReference type="Proteomes" id="UP000814243"/>
    </source>
</evidence>
<gene>
    <name evidence="11" type="ORF">HF086_018373</name>
</gene>
<dbReference type="CDD" id="cd18102">
    <property type="entry name" value="Trm10_MRRP1"/>
    <property type="match status" value="1"/>
</dbReference>
<accession>A0A922S898</accession>
<dbReference type="GO" id="GO:0005654">
    <property type="term" value="C:nucleoplasm"/>
    <property type="evidence" value="ECO:0007669"/>
    <property type="project" value="TreeGrafter"/>
</dbReference>
<comment type="subcellular location">
    <subcellularLocation>
        <location evidence="1">Mitochondrion</location>
    </subcellularLocation>
</comment>
<evidence type="ECO:0000256" key="6">
    <source>
        <dbReference type="ARBA" id="ARBA00022946"/>
    </source>
</evidence>
<comment type="caution">
    <text evidence="11">The sequence shown here is derived from an EMBL/GenBank/DDBJ whole genome shotgun (WGS) entry which is preliminary data.</text>
</comment>
<sequence length="433" mass="50887">MMHCLRTALSIVCQNRNKVISTQTLFNVKQVTIRRWFSSQKDDPDIIVDNICNGDAELEKKLRILMLEVEVMRQDGRHAPDNIKKDHWQHLLSLPSKNQRASYLKYLFKTEKSRENFKAKKEAKKLNNPVIKPEDNKEYEDDLLYGIQHQSLFLRIRDQSINQFDNYRCSTIYVFTSIAYGALQALTYGQSVVIDCSYEDNMVYKEALNAAKQLTYVFGDNRIHKEPFNLHMCNVNMGGHFMKQMRKNIPSLDEPWFPLNIHTESYLEVFPKEKLVYLTPHCREELSKFDHDAVYIIGCMVDKVNNEPLSLAKAKRDGIKMAKLPLDRYLEWAPGSKKNLNINHMVPILLDLKLTGNWEYSLRHIPRRKLMETKILAMQKKLSHNPKLQNEVMKNFKLAKLNKLSFKEKNFGSFTFKEKKNKSKRTLYDDENI</sequence>
<keyword evidence="8" id="KW-0496">Mitochondrion</keyword>
<keyword evidence="5" id="KW-0819">tRNA processing</keyword>
<feature type="domain" description="SAM-dependent MTase TRM10-type" evidence="10">
    <location>
        <begin position="178"/>
        <end position="372"/>
    </location>
</feature>
<dbReference type="GO" id="GO:0097745">
    <property type="term" value="P:mitochondrial tRNA 5'-end processing"/>
    <property type="evidence" value="ECO:0007669"/>
    <property type="project" value="TreeGrafter"/>
</dbReference>
<evidence type="ECO:0000256" key="4">
    <source>
        <dbReference type="ARBA" id="ARBA00022691"/>
    </source>
</evidence>
<reference evidence="11" key="1">
    <citation type="journal article" date="2021" name="G3 (Bethesda)">
        <title>Genome and transcriptome analysis of the beet armyworm Spodoptera exigua reveals targets for pest control. .</title>
        <authorList>
            <person name="Simon S."/>
            <person name="Breeschoten T."/>
            <person name="Jansen H.J."/>
            <person name="Dirks R.P."/>
            <person name="Schranz M.E."/>
            <person name="Ros V.I.D."/>
        </authorList>
    </citation>
    <scope>NUCLEOTIDE SEQUENCE</scope>
    <source>
        <strain evidence="11">TB_SE_WUR_2020</strain>
    </source>
</reference>
<evidence type="ECO:0000256" key="1">
    <source>
        <dbReference type="ARBA" id="ARBA00004173"/>
    </source>
</evidence>
<name>A0A922S898_SPOEX</name>
<dbReference type="Proteomes" id="UP000814243">
    <property type="component" value="Unassembled WGS sequence"/>
</dbReference>
<evidence type="ECO:0000256" key="5">
    <source>
        <dbReference type="ARBA" id="ARBA00022694"/>
    </source>
</evidence>
<evidence type="ECO:0000256" key="9">
    <source>
        <dbReference type="ARBA" id="ARBA00029803"/>
    </source>
</evidence>
<proteinExistence type="predicted"/>
<evidence type="ECO:0000313" key="11">
    <source>
        <dbReference type="EMBL" id="KAH9628157.1"/>
    </source>
</evidence>
<keyword evidence="7" id="KW-0175">Coiled coil</keyword>
<keyword evidence="4" id="KW-0949">S-adenosyl-L-methionine</keyword>
<keyword evidence="3" id="KW-0808">Transferase</keyword>
<dbReference type="AlphaFoldDB" id="A0A922S898"/>
<evidence type="ECO:0000259" key="10">
    <source>
        <dbReference type="PROSITE" id="PS51675"/>
    </source>
</evidence>
<dbReference type="GO" id="GO:0032259">
    <property type="term" value="P:methylation"/>
    <property type="evidence" value="ECO:0007669"/>
    <property type="project" value="UniProtKB-KW"/>
</dbReference>
<dbReference type="PROSITE" id="PS51675">
    <property type="entry name" value="SAM_MT_TRM10"/>
    <property type="match status" value="1"/>
</dbReference>
<dbReference type="GO" id="GO:0008168">
    <property type="term" value="F:methyltransferase activity"/>
    <property type="evidence" value="ECO:0007669"/>
    <property type="project" value="UniProtKB-KW"/>
</dbReference>
<organism evidence="11 12">
    <name type="scientific">Spodoptera exigua</name>
    <name type="common">Beet armyworm</name>
    <name type="synonym">Noctua fulgens</name>
    <dbReference type="NCBI Taxonomy" id="7107"/>
    <lineage>
        <taxon>Eukaryota</taxon>
        <taxon>Metazoa</taxon>
        <taxon>Ecdysozoa</taxon>
        <taxon>Arthropoda</taxon>
        <taxon>Hexapoda</taxon>
        <taxon>Insecta</taxon>
        <taxon>Pterygota</taxon>
        <taxon>Neoptera</taxon>
        <taxon>Endopterygota</taxon>
        <taxon>Lepidoptera</taxon>
        <taxon>Glossata</taxon>
        <taxon>Ditrysia</taxon>
        <taxon>Noctuoidea</taxon>
        <taxon>Noctuidae</taxon>
        <taxon>Amphipyrinae</taxon>
        <taxon>Spodoptera</taxon>
    </lineage>
</organism>
<dbReference type="InterPro" id="IPR038459">
    <property type="entry name" value="MT_TRM10-typ_sf"/>
</dbReference>